<feature type="non-terminal residue" evidence="1">
    <location>
        <position position="56"/>
    </location>
</feature>
<proteinExistence type="predicted"/>
<protein>
    <submittedName>
        <fullName evidence="1">Uncharacterized protein</fullName>
    </submittedName>
</protein>
<name>X1QFP4_9ZZZZ</name>
<dbReference type="AlphaFoldDB" id="X1QFP4"/>
<reference evidence="1" key="1">
    <citation type="journal article" date="2014" name="Front. Microbiol.">
        <title>High frequency of phylogenetically diverse reductive dehalogenase-homologous genes in deep subseafloor sedimentary metagenomes.</title>
        <authorList>
            <person name="Kawai M."/>
            <person name="Futagami T."/>
            <person name="Toyoda A."/>
            <person name="Takaki Y."/>
            <person name="Nishi S."/>
            <person name="Hori S."/>
            <person name="Arai W."/>
            <person name="Tsubouchi T."/>
            <person name="Morono Y."/>
            <person name="Uchiyama I."/>
            <person name="Ito T."/>
            <person name="Fujiyama A."/>
            <person name="Inagaki F."/>
            <person name="Takami H."/>
        </authorList>
    </citation>
    <scope>NUCLEOTIDE SEQUENCE</scope>
    <source>
        <strain evidence="1">Expedition CK06-06</strain>
    </source>
</reference>
<sequence>MELEKADEVELDLPPEYCHYRDEGCELAESCLNCPLPKCIYDEPRGKQRWQKRLRV</sequence>
<comment type="caution">
    <text evidence="1">The sequence shown here is derived from an EMBL/GenBank/DDBJ whole genome shotgun (WGS) entry which is preliminary data.</text>
</comment>
<gene>
    <name evidence="1" type="ORF">S06H3_59508</name>
</gene>
<accession>X1QFP4</accession>
<dbReference type="EMBL" id="BARV01038676">
    <property type="protein sequence ID" value="GAI49860.1"/>
    <property type="molecule type" value="Genomic_DNA"/>
</dbReference>
<evidence type="ECO:0000313" key="1">
    <source>
        <dbReference type="EMBL" id="GAI49860.1"/>
    </source>
</evidence>
<organism evidence="1">
    <name type="scientific">marine sediment metagenome</name>
    <dbReference type="NCBI Taxonomy" id="412755"/>
    <lineage>
        <taxon>unclassified sequences</taxon>
        <taxon>metagenomes</taxon>
        <taxon>ecological metagenomes</taxon>
    </lineage>
</organism>